<dbReference type="PROSITE" id="PS00078">
    <property type="entry name" value="COX2"/>
    <property type="match status" value="1"/>
</dbReference>
<comment type="cofactor">
    <cofactor evidence="13">
        <name>Cu cation</name>
        <dbReference type="ChEBI" id="CHEBI:23378"/>
    </cofactor>
    <text evidence="13">Binds a copper A center.</text>
</comment>
<accession>A0A075W881</accession>
<evidence type="ECO:0000256" key="8">
    <source>
        <dbReference type="ARBA" id="ARBA00022982"/>
    </source>
</evidence>
<dbReference type="PANTHER" id="PTHR22888:SF9">
    <property type="entry name" value="CYTOCHROME C OXIDASE SUBUNIT 2"/>
    <property type="match status" value="1"/>
</dbReference>
<dbReference type="FunFam" id="2.60.40.420:FF:000001">
    <property type="entry name" value="Cytochrome c oxidase subunit 2"/>
    <property type="match status" value="1"/>
</dbReference>
<dbReference type="InterPro" id="IPR036257">
    <property type="entry name" value="Cyt_c_oxidase_su2_TM_sf"/>
</dbReference>
<evidence type="ECO:0000256" key="10">
    <source>
        <dbReference type="ARBA" id="ARBA00023008"/>
    </source>
</evidence>
<evidence type="ECO:0000256" key="12">
    <source>
        <dbReference type="ARBA" id="ARBA00049512"/>
    </source>
</evidence>
<dbReference type="PROSITE" id="PS50999">
    <property type="entry name" value="COX2_TM"/>
    <property type="match status" value="1"/>
</dbReference>
<evidence type="ECO:0000259" key="15">
    <source>
        <dbReference type="PROSITE" id="PS50857"/>
    </source>
</evidence>
<dbReference type="Gene3D" id="1.10.287.90">
    <property type="match status" value="1"/>
</dbReference>
<dbReference type="GO" id="GO:0005743">
    <property type="term" value="C:mitochondrial inner membrane"/>
    <property type="evidence" value="ECO:0007669"/>
    <property type="project" value="UniProtKB-SubCell"/>
</dbReference>
<evidence type="ECO:0000256" key="2">
    <source>
        <dbReference type="ARBA" id="ARBA00007866"/>
    </source>
</evidence>
<dbReference type="InterPro" id="IPR034210">
    <property type="entry name" value="CcO_II_C"/>
</dbReference>
<reference evidence="17" key="1">
    <citation type="journal article" date="2015" name="Genome Biol. Evol.">
        <title>Extreme features of the Galdieria sulphuraria organellar genomes: a consequence of polyextremophily?</title>
        <authorList>
            <person name="Jain K."/>
            <person name="Krause K."/>
            <person name="Grewe F."/>
            <person name="Nelson G.F."/>
            <person name="Weber A.P."/>
            <person name="Christensen A.C."/>
            <person name="Mower J.P."/>
        </authorList>
    </citation>
    <scope>NUCLEOTIDE SEQUENCE</scope>
    <source>
        <strain evidence="17">074W</strain>
    </source>
</reference>
<comment type="catalytic activity">
    <reaction evidence="12">
        <text>4 Fe(II)-[cytochrome c] + O2 + 8 H(+)(in) = 4 Fe(III)-[cytochrome c] + 2 H2O + 4 H(+)(out)</text>
        <dbReference type="Rhea" id="RHEA:11436"/>
        <dbReference type="Rhea" id="RHEA-COMP:10350"/>
        <dbReference type="Rhea" id="RHEA-COMP:14399"/>
        <dbReference type="ChEBI" id="CHEBI:15377"/>
        <dbReference type="ChEBI" id="CHEBI:15378"/>
        <dbReference type="ChEBI" id="CHEBI:15379"/>
        <dbReference type="ChEBI" id="CHEBI:29033"/>
        <dbReference type="ChEBI" id="CHEBI:29034"/>
        <dbReference type="EC" id="7.1.1.9"/>
    </reaction>
    <physiologicalReaction direction="left-to-right" evidence="12">
        <dbReference type="Rhea" id="RHEA:11437"/>
    </physiologicalReaction>
</comment>
<comment type="subcellular location">
    <subcellularLocation>
        <location evidence="1">Membrane</location>
        <topology evidence="1">Multi-pass membrane protein</topology>
    </subcellularLocation>
    <subcellularLocation>
        <location evidence="13">Mitochondrion inner membrane</location>
        <topology evidence="13">Multi-pass membrane protein</topology>
    </subcellularLocation>
</comment>
<feature type="transmembrane region" description="Helical" evidence="14">
    <location>
        <begin position="123"/>
        <end position="147"/>
    </location>
</feature>
<dbReference type="AlphaFoldDB" id="A0A075W881"/>
<evidence type="ECO:0000256" key="5">
    <source>
        <dbReference type="ARBA" id="ARBA00022692"/>
    </source>
</evidence>
<dbReference type="SUPFAM" id="SSF81464">
    <property type="entry name" value="Cytochrome c oxidase subunit II-like, transmembrane region"/>
    <property type="match status" value="1"/>
</dbReference>
<keyword evidence="13" id="KW-0999">Mitochondrion inner membrane</keyword>
<sequence>MYVERSRVVDKVLRKQLKKRAFEEGFQGLEGWFESKGGRVRRRKREKKKEMIRNDAPVRWGMGFQDPATPVMEGIVNLHHEVMYVMIMVMGMVIYILMRIIYNYDYRRNREVRKEKRGALIEAIWTLTPTLILIMIAVPSYALLYAMEEEVSPGVTVKVIGHQWYWSYEYSDYGEEGISYDSYMKGEEDLEEGELRLLEVDNRMVLPIKTHIRLLLTSTDVIHSWAVPSLGVKCDTVPGRLSQVALYIKREGVYYGQCSELCGMNHAYMPIVVEGVKVEGYKEWIKSKI</sequence>
<keyword evidence="4 13" id="KW-0679">Respiratory chain</keyword>
<dbReference type="InterPro" id="IPR008972">
    <property type="entry name" value="Cupredoxin"/>
</dbReference>
<proteinExistence type="inferred from homology"/>
<name>A0A075W881_GALSU</name>
<dbReference type="PANTHER" id="PTHR22888">
    <property type="entry name" value="CYTOCHROME C OXIDASE, SUBUNIT II"/>
    <property type="match status" value="1"/>
</dbReference>
<dbReference type="EMBL" id="KJ700460">
    <property type="protein sequence ID" value="AIG92659.1"/>
    <property type="molecule type" value="Genomic_DNA"/>
</dbReference>
<evidence type="ECO:0000256" key="6">
    <source>
        <dbReference type="ARBA" id="ARBA00022723"/>
    </source>
</evidence>
<evidence type="ECO:0000256" key="3">
    <source>
        <dbReference type="ARBA" id="ARBA00022448"/>
    </source>
</evidence>
<dbReference type="GO" id="GO:0004129">
    <property type="term" value="F:cytochrome-c oxidase activity"/>
    <property type="evidence" value="ECO:0007669"/>
    <property type="project" value="UniProtKB-EC"/>
</dbReference>
<evidence type="ECO:0000256" key="7">
    <source>
        <dbReference type="ARBA" id="ARBA00022967"/>
    </source>
</evidence>
<keyword evidence="11 13" id="KW-0472">Membrane</keyword>
<gene>
    <name evidence="17" type="primary">cox2</name>
</gene>
<dbReference type="Pfam" id="PF00116">
    <property type="entry name" value="COX2"/>
    <property type="match status" value="1"/>
</dbReference>
<dbReference type="GO" id="GO:0042773">
    <property type="term" value="P:ATP synthesis coupled electron transport"/>
    <property type="evidence" value="ECO:0007669"/>
    <property type="project" value="TreeGrafter"/>
</dbReference>
<keyword evidence="6 13" id="KW-0479">Metal-binding</keyword>
<dbReference type="SUPFAM" id="SSF49503">
    <property type="entry name" value="Cupredoxins"/>
    <property type="match status" value="1"/>
</dbReference>
<keyword evidence="8 13" id="KW-0249">Electron transport</keyword>
<evidence type="ECO:0000259" key="16">
    <source>
        <dbReference type="PROSITE" id="PS50999"/>
    </source>
</evidence>
<evidence type="ECO:0000313" key="17">
    <source>
        <dbReference type="EMBL" id="AIG92659.1"/>
    </source>
</evidence>
<evidence type="ECO:0000256" key="9">
    <source>
        <dbReference type="ARBA" id="ARBA00022989"/>
    </source>
</evidence>
<dbReference type="PRINTS" id="PR01166">
    <property type="entry name" value="CYCOXIDASEII"/>
</dbReference>
<feature type="transmembrane region" description="Helical" evidence="14">
    <location>
        <begin position="82"/>
        <end position="102"/>
    </location>
</feature>
<comment type="function">
    <text evidence="13">Component of the cytochrome c oxidase, the last enzyme in the mitochondrial electron transport chain which drives oxidative phosphorylation. The respiratory chain contains 3 multisubunit complexes succinate dehydrogenase (complex II, CII), ubiquinol-cytochrome c oxidoreductase (cytochrome b-c1 complex, complex III, CIII) and cytochrome c oxidase (complex IV, CIV), that cooperate to transfer electrons derived from NADH and succinate to molecular oxygen, creating an electrochemical gradient over the inner membrane that drives transmembrane transport and the ATP synthase. Cytochrome c oxidase is the component of the respiratory chain that catalyzes the reduction of oxygen to water. Electrons originating from reduced cytochrome c in the intermembrane space (IMS) are transferred via the dinuclear copper A center (CU(A)) of subunit 2 and heme A of subunit 1 to the active site in subunit 1, a binuclear center (BNC) formed by heme A3 and copper B (CU(B)). The BNC reduces molecular oxygen to 2 water molecules using 4 electrons from cytochrome c in the IMS and 4 protons from the mitochondrial matrix.</text>
</comment>
<dbReference type="NCBIfam" id="TIGR02866">
    <property type="entry name" value="CoxB"/>
    <property type="match status" value="1"/>
</dbReference>
<keyword evidence="10 13" id="KW-0186">Copper</keyword>
<keyword evidence="13 17" id="KW-0496">Mitochondrion</keyword>
<dbReference type="Gene3D" id="2.60.40.420">
    <property type="entry name" value="Cupredoxins - blue copper proteins"/>
    <property type="match status" value="1"/>
</dbReference>
<evidence type="ECO:0000256" key="13">
    <source>
        <dbReference type="RuleBase" id="RU000457"/>
    </source>
</evidence>
<dbReference type="InterPro" id="IPR001505">
    <property type="entry name" value="Copper_CuA"/>
</dbReference>
<evidence type="ECO:0000256" key="4">
    <source>
        <dbReference type="ARBA" id="ARBA00022660"/>
    </source>
</evidence>
<dbReference type="PROSITE" id="PS50857">
    <property type="entry name" value="COX2_CUA"/>
    <property type="match status" value="1"/>
</dbReference>
<evidence type="ECO:0000256" key="14">
    <source>
        <dbReference type="SAM" id="Phobius"/>
    </source>
</evidence>
<feature type="domain" description="Cytochrome oxidase subunit II copper A binding" evidence="15">
    <location>
        <begin position="152"/>
        <end position="287"/>
    </location>
</feature>
<keyword evidence="7" id="KW-1278">Translocase</keyword>
<dbReference type="InterPro" id="IPR045187">
    <property type="entry name" value="CcO_II"/>
</dbReference>
<feature type="domain" description="Cytochrome oxidase subunit II transmembrane region profile" evidence="16">
    <location>
        <begin position="56"/>
        <end position="151"/>
    </location>
</feature>
<dbReference type="GO" id="GO:0016491">
    <property type="term" value="F:oxidoreductase activity"/>
    <property type="evidence" value="ECO:0007669"/>
    <property type="project" value="InterPro"/>
</dbReference>
<organism evidence="17">
    <name type="scientific">Galdieria sulphuraria</name>
    <name type="common">Red alga</name>
    <dbReference type="NCBI Taxonomy" id="130081"/>
    <lineage>
        <taxon>Eukaryota</taxon>
        <taxon>Rhodophyta</taxon>
        <taxon>Bangiophyceae</taxon>
        <taxon>Galdieriales</taxon>
        <taxon>Galdieriaceae</taxon>
        <taxon>Galdieria</taxon>
    </lineage>
</organism>
<keyword evidence="5 13" id="KW-0812">Transmembrane</keyword>
<dbReference type="KEGG" id="gsl:JL72_p04"/>
<dbReference type="GO" id="GO:0005507">
    <property type="term" value="F:copper ion binding"/>
    <property type="evidence" value="ECO:0007669"/>
    <property type="project" value="InterPro"/>
</dbReference>
<dbReference type="RefSeq" id="YP_009051213.1">
    <property type="nucleotide sequence ID" value="NC_024666.1"/>
</dbReference>
<dbReference type="InterPro" id="IPR014222">
    <property type="entry name" value="Cyt_c_oxidase_su2"/>
</dbReference>
<evidence type="ECO:0000256" key="11">
    <source>
        <dbReference type="ARBA" id="ARBA00023136"/>
    </source>
</evidence>
<geneLocation type="mitochondrion" evidence="17"/>
<keyword evidence="9 14" id="KW-1133">Transmembrane helix</keyword>
<dbReference type="CDD" id="cd13912">
    <property type="entry name" value="CcO_II_C"/>
    <property type="match status" value="1"/>
</dbReference>
<dbReference type="InterPro" id="IPR002429">
    <property type="entry name" value="CcO_II-like_C"/>
</dbReference>
<comment type="similarity">
    <text evidence="2 13">Belongs to the cytochrome c oxidase subunit 2 family.</text>
</comment>
<protein>
    <recommendedName>
        <fullName evidence="13">Cytochrome c oxidase subunit 2</fullName>
    </recommendedName>
</protein>
<dbReference type="GeneID" id="20005749"/>
<dbReference type="Pfam" id="PF02790">
    <property type="entry name" value="COX2_TM"/>
    <property type="match status" value="1"/>
</dbReference>
<keyword evidence="3 13" id="KW-0813">Transport</keyword>
<dbReference type="InterPro" id="IPR011759">
    <property type="entry name" value="Cyt_c_oxidase_su2_TM_dom"/>
</dbReference>
<evidence type="ECO:0000256" key="1">
    <source>
        <dbReference type="ARBA" id="ARBA00004141"/>
    </source>
</evidence>